<sequence length="97" mass="10445">MSNQYVGRHRLEHGGETVSTIIRRATFTGPEWLAKILAWPNPFLAPTMPAVAPGNAKAERHHRNSFGAIDCTCVADKTVSNYCGLHGDPTAPGGDCK</sequence>
<dbReference type="KEGG" id="vg:77928592"/>
<accession>A0A4Y6EQI8</accession>
<reference evidence="1 2" key="1">
    <citation type="submission" date="2019-04" db="EMBL/GenBank/DDBJ databases">
        <authorList>
            <person name="Akwuole F.N."/>
            <person name="Carreras A.M."/>
            <person name="Grubb S.R."/>
            <person name="Yaffe J.A."/>
            <person name="Butela K.A."/>
            <person name="Garlena R.A."/>
            <person name="Russell D.A."/>
            <person name="Pope W.H."/>
            <person name="Jacobs-Sera D."/>
            <person name="Hatfull G.F."/>
        </authorList>
    </citation>
    <scope>NUCLEOTIDE SEQUENCE [LARGE SCALE GENOMIC DNA]</scope>
</reference>
<dbReference type="GeneID" id="77928592"/>
<gene>
    <name evidence="1" type="primary">68</name>
    <name evidence="1" type="ORF">SEA_THANKYOUJORDI_68</name>
</gene>
<evidence type="ECO:0000313" key="2">
    <source>
        <dbReference type="Proteomes" id="UP000317451"/>
    </source>
</evidence>
<keyword evidence="2" id="KW-1185">Reference proteome</keyword>
<name>A0A4Y6EQI8_9CAUD</name>
<dbReference type="Proteomes" id="UP000317451">
    <property type="component" value="Segment"/>
</dbReference>
<protein>
    <submittedName>
        <fullName evidence="1">Uncharacterized protein</fullName>
    </submittedName>
</protein>
<dbReference type="EMBL" id="MK801727">
    <property type="protein sequence ID" value="QDF17829.1"/>
    <property type="molecule type" value="Genomic_DNA"/>
</dbReference>
<proteinExistence type="predicted"/>
<organism evidence="1 2">
    <name type="scientific">Gordonia phage ThankyouJordi</name>
    <dbReference type="NCBI Taxonomy" id="2571252"/>
    <lineage>
        <taxon>Viruses</taxon>
        <taxon>Duplodnaviria</taxon>
        <taxon>Heunggongvirae</taxon>
        <taxon>Uroviricota</taxon>
        <taxon>Caudoviricetes</taxon>
        <taxon>Nymbaxtervirinae</taxon>
        <taxon>Nymphadoravirus</taxon>
        <taxon>Nymphadoravirus thankyoujordi</taxon>
    </lineage>
</organism>
<dbReference type="RefSeq" id="YP_010652768.1">
    <property type="nucleotide sequence ID" value="NC_070789.1"/>
</dbReference>
<evidence type="ECO:0000313" key="1">
    <source>
        <dbReference type="EMBL" id="QDF17829.1"/>
    </source>
</evidence>